<evidence type="ECO:0000256" key="2">
    <source>
        <dbReference type="SAM" id="Phobius"/>
    </source>
</evidence>
<dbReference type="AlphaFoldDB" id="A0A7X4GE20"/>
<feature type="domain" description="Peptidase A2" evidence="3">
    <location>
        <begin position="109"/>
        <end position="189"/>
    </location>
</feature>
<dbReference type="EC" id="3.4.23.-" evidence="4"/>
<keyword evidence="2" id="KW-0472">Membrane</keyword>
<dbReference type="SUPFAM" id="SSF50630">
    <property type="entry name" value="Acid proteases"/>
    <property type="match status" value="1"/>
</dbReference>
<dbReference type="GO" id="GO:0004190">
    <property type="term" value="F:aspartic-type endopeptidase activity"/>
    <property type="evidence" value="ECO:0007669"/>
    <property type="project" value="InterPro"/>
</dbReference>
<keyword evidence="1 4" id="KW-0378">Hydrolase</keyword>
<dbReference type="CDD" id="cd05483">
    <property type="entry name" value="retropepsin_like_bacteria"/>
    <property type="match status" value="1"/>
</dbReference>
<keyword evidence="5" id="KW-1185">Reference proteome</keyword>
<evidence type="ECO:0000313" key="5">
    <source>
        <dbReference type="Proteomes" id="UP000465810"/>
    </source>
</evidence>
<dbReference type="PROSITE" id="PS50175">
    <property type="entry name" value="ASP_PROT_RETROV"/>
    <property type="match status" value="1"/>
</dbReference>
<proteinExistence type="predicted"/>
<dbReference type="EMBL" id="WVTD01000002">
    <property type="protein sequence ID" value="MYL96888.1"/>
    <property type="molecule type" value="Genomic_DNA"/>
</dbReference>
<dbReference type="Gene3D" id="2.40.70.10">
    <property type="entry name" value="Acid Proteases"/>
    <property type="match status" value="1"/>
</dbReference>
<evidence type="ECO:0000313" key="4">
    <source>
        <dbReference type="EMBL" id="MYL96888.1"/>
    </source>
</evidence>
<dbReference type="InterPro" id="IPR001995">
    <property type="entry name" value="Peptidase_A2_cat"/>
</dbReference>
<dbReference type="InterPro" id="IPR021109">
    <property type="entry name" value="Peptidase_aspartic_dom_sf"/>
</dbReference>
<accession>A0A7X4GE20</accession>
<reference evidence="4 5" key="1">
    <citation type="submission" date="2019-12" db="EMBL/GenBank/DDBJ databases">
        <authorList>
            <person name="Feng G."/>
            <person name="Zhu H."/>
        </authorList>
    </citation>
    <scope>NUCLEOTIDE SEQUENCE [LARGE SCALE GENOMIC DNA]</scope>
    <source>
        <strain evidence="4 5">FGD1</strain>
    </source>
</reference>
<evidence type="ECO:0000259" key="3">
    <source>
        <dbReference type="PROSITE" id="PS50175"/>
    </source>
</evidence>
<organism evidence="4 5">
    <name type="scientific">Novosphingobium silvae</name>
    <dbReference type="NCBI Taxonomy" id="2692619"/>
    <lineage>
        <taxon>Bacteria</taxon>
        <taxon>Pseudomonadati</taxon>
        <taxon>Pseudomonadota</taxon>
        <taxon>Alphaproteobacteria</taxon>
        <taxon>Sphingomonadales</taxon>
        <taxon>Sphingomonadaceae</taxon>
        <taxon>Novosphingobium</taxon>
    </lineage>
</organism>
<feature type="transmembrane region" description="Helical" evidence="2">
    <location>
        <begin position="15"/>
        <end position="33"/>
    </location>
</feature>
<dbReference type="RefSeq" id="WP_160984629.1">
    <property type="nucleotide sequence ID" value="NZ_WVTD01000002.1"/>
</dbReference>
<dbReference type="InterPro" id="IPR034122">
    <property type="entry name" value="Retropepsin-like_bacterial"/>
</dbReference>
<keyword evidence="2" id="KW-1133">Transmembrane helix</keyword>
<dbReference type="Proteomes" id="UP000465810">
    <property type="component" value="Unassembled WGS sequence"/>
</dbReference>
<comment type="caution">
    <text evidence="4">The sequence shown here is derived from an EMBL/GenBank/DDBJ whole genome shotgun (WGS) entry which is preliminary data.</text>
</comment>
<name>A0A7X4GE20_9SPHN</name>
<keyword evidence="4" id="KW-0645">Protease</keyword>
<sequence length="212" mass="22360">MNLGELGSFLFDQPLLALTIVAILLAVGAGMLSPARPRLGHAMRNAAYLGLAAALLLTVAQVAERNGRSDAALLLDRTRPAEIVGQETVVSMRADGHFWVEARLNGRPVEFLVDTGATYTGVSRRTAERAGLRLDPDNAGVILETANGTIVARMAEADSLEFGGIAANALPIAVGPDGDVETNVIGMNLLSQLSSWRVEGRRLILVPRPAAT</sequence>
<dbReference type="InterPro" id="IPR011969">
    <property type="entry name" value="Clan_AA_Asp_peptidase_C"/>
</dbReference>
<dbReference type="Pfam" id="PF13975">
    <property type="entry name" value="gag-asp_proteas"/>
    <property type="match status" value="1"/>
</dbReference>
<evidence type="ECO:0000256" key="1">
    <source>
        <dbReference type="ARBA" id="ARBA00022801"/>
    </source>
</evidence>
<protein>
    <submittedName>
        <fullName evidence="4">TIGR02281 family clan AA aspartic protease</fullName>
        <ecNumber evidence="4">3.4.23.-</ecNumber>
    </submittedName>
</protein>
<dbReference type="NCBIfam" id="TIGR02281">
    <property type="entry name" value="clan_AA_DTGA"/>
    <property type="match status" value="1"/>
</dbReference>
<keyword evidence="2" id="KW-0812">Transmembrane</keyword>
<dbReference type="GO" id="GO:0006508">
    <property type="term" value="P:proteolysis"/>
    <property type="evidence" value="ECO:0007669"/>
    <property type="project" value="UniProtKB-KW"/>
</dbReference>
<gene>
    <name evidence="4" type="ORF">GR702_03745</name>
</gene>
<feature type="transmembrane region" description="Helical" evidence="2">
    <location>
        <begin position="45"/>
        <end position="63"/>
    </location>
</feature>